<feature type="transmembrane region" description="Helical" evidence="2">
    <location>
        <begin position="265"/>
        <end position="283"/>
    </location>
</feature>
<dbReference type="InterPro" id="IPR000620">
    <property type="entry name" value="EamA_dom"/>
</dbReference>
<dbReference type="PANTHER" id="PTHR22911">
    <property type="entry name" value="ACYL-MALONYL CONDENSING ENZYME-RELATED"/>
    <property type="match status" value="1"/>
</dbReference>
<feature type="transmembrane region" description="Helical" evidence="2">
    <location>
        <begin position="96"/>
        <end position="116"/>
    </location>
</feature>
<proteinExistence type="inferred from homology"/>
<evidence type="ECO:0000259" key="3">
    <source>
        <dbReference type="Pfam" id="PF00892"/>
    </source>
</evidence>
<organism evidence="4 5">
    <name type="scientific">Bellilinea caldifistulae</name>
    <dbReference type="NCBI Taxonomy" id="360411"/>
    <lineage>
        <taxon>Bacteria</taxon>
        <taxon>Bacillati</taxon>
        <taxon>Chloroflexota</taxon>
        <taxon>Anaerolineae</taxon>
        <taxon>Anaerolineales</taxon>
        <taxon>Anaerolineaceae</taxon>
        <taxon>Bellilinea</taxon>
    </lineage>
</organism>
<gene>
    <name evidence="4" type="ORF">AC812_13590</name>
</gene>
<keyword evidence="2" id="KW-0472">Membrane</keyword>
<keyword evidence="2" id="KW-1133">Transmembrane helix</keyword>
<dbReference type="Pfam" id="PF00892">
    <property type="entry name" value="EamA"/>
    <property type="match status" value="2"/>
</dbReference>
<feature type="transmembrane region" description="Helical" evidence="2">
    <location>
        <begin position="37"/>
        <end position="58"/>
    </location>
</feature>
<comment type="caution">
    <text evidence="4">The sequence shown here is derived from an EMBL/GenBank/DDBJ whole genome shotgun (WGS) entry which is preliminary data.</text>
</comment>
<dbReference type="SUPFAM" id="SSF103481">
    <property type="entry name" value="Multidrug resistance efflux transporter EmrE"/>
    <property type="match status" value="2"/>
</dbReference>
<evidence type="ECO:0000313" key="4">
    <source>
        <dbReference type="EMBL" id="KPL73817.1"/>
    </source>
</evidence>
<reference evidence="4 5" key="1">
    <citation type="submission" date="2015-07" db="EMBL/GenBank/DDBJ databases">
        <title>Draft genome of Bellilinea caldifistulae DSM 17877.</title>
        <authorList>
            <person name="Hemp J."/>
            <person name="Ward L.M."/>
            <person name="Pace L.A."/>
            <person name="Fischer W.W."/>
        </authorList>
    </citation>
    <scope>NUCLEOTIDE SEQUENCE [LARGE SCALE GENOMIC DNA]</scope>
    <source>
        <strain evidence="4 5">GOMI-1</strain>
    </source>
</reference>
<dbReference type="AlphaFoldDB" id="A0A0P6X348"/>
<evidence type="ECO:0000256" key="2">
    <source>
        <dbReference type="SAM" id="Phobius"/>
    </source>
</evidence>
<keyword evidence="5" id="KW-1185">Reference proteome</keyword>
<feature type="domain" description="EamA" evidence="3">
    <location>
        <begin position="150"/>
        <end position="282"/>
    </location>
</feature>
<name>A0A0P6X348_9CHLR</name>
<dbReference type="Proteomes" id="UP000050514">
    <property type="component" value="Unassembled WGS sequence"/>
</dbReference>
<accession>A0A0P6X348</accession>
<feature type="transmembrane region" description="Helical" evidence="2">
    <location>
        <begin position="211"/>
        <end position="228"/>
    </location>
</feature>
<evidence type="ECO:0000313" key="5">
    <source>
        <dbReference type="Proteomes" id="UP000050514"/>
    </source>
</evidence>
<evidence type="ECO:0000256" key="1">
    <source>
        <dbReference type="ARBA" id="ARBA00007362"/>
    </source>
</evidence>
<feature type="transmembrane region" description="Helical" evidence="2">
    <location>
        <begin position="180"/>
        <end position="199"/>
    </location>
</feature>
<feature type="transmembrane region" description="Helical" evidence="2">
    <location>
        <begin position="65"/>
        <end position="90"/>
    </location>
</feature>
<feature type="transmembrane region" description="Helical" evidence="2">
    <location>
        <begin position="240"/>
        <end position="259"/>
    </location>
</feature>
<sequence length="314" mass="34510">MERKHRSQGINAALSSAILLGLLPVFGKQALLAGFSPLAVVAVRTTLAVSLLAVFMLFQRPYLYIYPVGLIGCFLAGFINGIGSIFYYVALAHLEASIGHLLYSFYPLFVAFWLLLDRQTISPLTMFRLSLALPGAYLLLNSGSGSMDWLGALFMLISAAFYALHLIINQRILYEAPPPTVTFYTLLGMAITVLTGYLLFDRQLPAGNPSWLPLIGMGAITFLARLTLFMGVKKLGGLQTALLGLGELIVTVVLARLWLGETLNAPQWLGALFIAASLFLVGFEKQPAEKRHQTGWLAWLNPPRMPTTHLPWQK</sequence>
<dbReference type="EMBL" id="LGHJ01000019">
    <property type="protein sequence ID" value="KPL73817.1"/>
    <property type="molecule type" value="Genomic_DNA"/>
</dbReference>
<feature type="transmembrane region" description="Helical" evidence="2">
    <location>
        <begin position="149"/>
        <end position="168"/>
    </location>
</feature>
<feature type="transmembrane region" description="Helical" evidence="2">
    <location>
        <begin position="125"/>
        <end position="143"/>
    </location>
</feature>
<dbReference type="GO" id="GO:0016020">
    <property type="term" value="C:membrane"/>
    <property type="evidence" value="ECO:0007669"/>
    <property type="project" value="InterPro"/>
</dbReference>
<dbReference type="STRING" id="360411.AC812_13590"/>
<dbReference type="OrthoDB" id="6119273at2"/>
<comment type="similarity">
    <text evidence="1">Belongs to the EamA transporter family.</text>
</comment>
<dbReference type="RefSeq" id="WP_061917392.1">
    <property type="nucleotide sequence ID" value="NZ_DF967971.1"/>
</dbReference>
<dbReference type="InterPro" id="IPR037185">
    <property type="entry name" value="EmrE-like"/>
</dbReference>
<dbReference type="PANTHER" id="PTHR22911:SF137">
    <property type="entry name" value="SOLUTE CARRIER FAMILY 35 MEMBER G2-RELATED"/>
    <property type="match status" value="1"/>
</dbReference>
<feature type="domain" description="EamA" evidence="3">
    <location>
        <begin position="9"/>
        <end position="140"/>
    </location>
</feature>
<protein>
    <recommendedName>
        <fullName evidence="3">EamA domain-containing protein</fullName>
    </recommendedName>
</protein>
<keyword evidence="2" id="KW-0812">Transmembrane</keyword>